<evidence type="ECO:0000256" key="1">
    <source>
        <dbReference type="ARBA" id="ARBA00022801"/>
    </source>
</evidence>
<feature type="domain" description="Thioesterase" evidence="2">
    <location>
        <begin position="51"/>
        <end position="101"/>
    </location>
</feature>
<feature type="non-terminal residue" evidence="3">
    <location>
        <position position="1"/>
    </location>
</feature>
<dbReference type="EMBL" id="JAHRHJ020000006">
    <property type="protein sequence ID" value="KAH9312776.1"/>
    <property type="molecule type" value="Genomic_DNA"/>
</dbReference>
<evidence type="ECO:0000313" key="3">
    <source>
        <dbReference type="EMBL" id="KAH9312776.1"/>
    </source>
</evidence>
<dbReference type="GO" id="GO:0042372">
    <property type="term" value="P:phylloquinone biosynthetic process"/>
    <property type="evidence" value="ECO:0007669"/>
    <property type="project" value="TreeGrafter"/>
</dbReference>
<dbReference type="SUPFAM" id="SSF54637">
    <property type="entry name" value="Thioesterase/thiol ester dehydrase-isomerase"/>
    <property type="match status" value="1"/>
</dbReference>
<feature type="non-terminal residue" evidence="3">
    <location>
        <position position="157"/>
    </location>
</feature>
<dbReference type="InterPro" id="IPR003736">
    <property type="entry name" value="PAAI_dom"/>
</dbReference>
<organism evidence="3 4">
    <name type="scientific">Taxus chinensis</name>
    <name type="common">Chinese yew</name>
    <name type="synonym">Taxus wallichiana var. chinensis</name>
    <dbReference type="NCBI Taxonomy" id="29808"/>
    <lineage>
        <taxon>Eukaryota</taxon>
        <taxon>Viridiplantae</taxon>
        <taxon>Streptophyta</taxon>
        <taxon>Embryophyta</taxon>
        <taxon>Tracheophyta</taxon>
        <taxon>Spermatophyta</taxon>
        <taxon>Pinopsida</taxon>
        <taxon>Pinidae</taxon>
        <taxon>Conifers II</taxon>
        <taxon>Cupressales</taxon>
        <taxon>Taxaceae</taxon>
        <taxon>Taxus</taxon>
    </lineage>
</organism>
<gene>
    <name evidence="3" type="ORF">KI387_027811</name>
</gene>
<keyword evidence="4" id="KW-1185">Reference proteome</keyword>
<dbReference type="PANTHER" id="PTHR43240">
    <property type="entry name" value="1,4-DIHYDROXY-2-NAPHTHOYL-COA THIOESTERASE 1"/>
    <property type="match status" value="1"/>
</dbReference>
<dbReference type="InterPro" id="IPR029069">
    <property type="entry name" value="HotDog_dom_sf"/>
</dbReference>
<dbReference type="NCBIfam" id="TIGR00369">
    <property type="entry name" value="unchar_dom_1"/>
    <property type="match status" value="1"/>
</dbReference>
<name>A0AA38FZ32_TAXCH</name>
<dbReference type="CDD" id="cd03443">
    <property type="entry name" value="PaaI_thioesterase"/>
    <property type="match status" value="1"/>
</dbReference>
<dbReference type="Proteomes" id="UP000824469">
    <property type="component" value="Unassembled WGS sequence"/>
</dbReference>
<dbReference type="PANTHER" id="PTHR43240:SF5">
    <property type="entry name" value="1,4-DIHYDROXY-2-NAPHTHOYL-COA THIOESTERASE 1"/>
    <property type="match status" value="1"/>
</dbReference>
<dbReference type="GO" id="GO:0061522">
    <property type="term" value="F:1,4-dihydroxy-2-naphthoyl-CoA thioesterase activity"/>
    <property type="evidence" value="ECO:0007669"/>
    <property type="project" value="TreeGrafter"/>
</dbReference>
<evidence type="ECO:0000259" key="2">
    <source>
        <dbReference type="Pfam" id="PF03061"/>
    </source>
</evidence>
<keyword evidence="1" id="KW-0378">Hydrolase</keyword>
<protein>
    <recommendedName>
        <fullName evidence="2">Thioesterase domain-containing protein</fullName>
    </recommendedName>
</protein>
<dbReference type="Gene3D" id="3.10.129.10">
    <property type="entry name" value="Hotdog Thioesterase"/>
    <property type="match status" value="1"/>
</dbReference>
<dbReference type="GO" id="GO:0005777">
    <property type="term" value="C:peroxisome"/>
    <property type="evidence" value="ECO:0007669"/>
    <property type="project" value="TreeGrafter"/>
</dbReference>
<sequence>HDRDWKKGDRNAPFEHKLSPIFGYIGFELETVTPTCIQGHLVVSERSAQTYGVLHGGMSAFIAESLGSLGASVASGLQQVAGVELSISHLQPAHLGLEIEVKQFQFILAIGYRSVTLSADQDILWVLLAKHYLVEIGTLIVGPHNHARFDRSRNNVV</sequence>
<dbReference type="InterPro" id="IPR006683">
    <property type="entry name" value="Thioestr_dom"/>
</dbReference>
<comment type="caution">
    <text evidence="3">The sequence shown here is derived from an EMBL/GenBank/DDBJ whole genome shotgun (WGS) entry which is preliminary data.</text>
</comment>
<reference evidence="3 4" key="1">
    <citation type="journal article" date="2021" name="Nat. Plants">
        <title>The Taxus genome provides insights into paclitaxel biosynthesis.</title>
        <authorList>
            <person name="Xiong X."/>
            <person name="Gou J."/>
            <person name="Liao Q."/>
            <person name="Li Y."/>
            <person name="Zhou Q."/>
            <person name="Bi G."/>
            <person name="Li C."/>
            <person name="Du R."/>
            <person name="Wang X."/>
            <person name="Sun T."/>
            <person name="Guo L."/>
            <person name="Liang H."/>
            <person name="Lu P."/>
            <person name="Wu Y."/>
            <person name="Zhang Z."/>
            <person name="Ro D.K."/>
            <person name="Shang Y."/>
            <person name="Huang S."/>
            <person name="Yan J."/>
        </authorList>
    </citation>
    <scope>NUCLEOTIDE SEQUENCE [LARGE SCALE GENOMIC DNA]</scope>
    <source>
        <strain evidence="3">Ta-2019</strain>
    </source>
</reference>
<accession>A0AA38FZ32</accession>
<proteinExistence type="predicted"/>
<dbReference type="AlphaFoldDB" id="A0AA38FZ32"/>
<evidence type="ECO:0000313" key="4">
    <source>
        <dbReference type="Proteomes" id="UP000824469"/>
    </source>
</evidence>
<dbReference type="Pfam" id="PF03061">
    <property type="entry name" value="4HBT"/>
    <property type="match status" value="1"/>
</dbReference>